<evidence type="ECO:0000256" key="1">
    <source>
        <dbReference type="SAM" id="MobiDB-lite"/>
    </source>
</evidence>
<keyword evidence="4" id="KW-1185">Reference proteome</keyword>
<reference evidence="3" key="2">
    <citation type="submission" date="2018-05" db="EMBL/GenBank/DDBJ databases">
        <title>OpunRS2 (Oryza punctata Reference Sequence Version 2).</title>
        <authorList>
            <person name="Zhang J."/>
            <person name="Kudrna D."/>
            <person name="Lee S."/>
            <person name="Talag J."/>
            <person name="Welchert J."/>
            <person name="Wing R.A."/>
        </authorList>
    </citation>
    <scope>NUCLEOTIDE SEQUENCE [LARGE SCALE GENOMIC DNA]</scope>
</reference>
<name>A0A0E0KPX3_ORYPU</name>
<dbReference type="InterPro" id="IPR015671">
    <property type="entry name" value="GSCR1_dom"/>
</dbReference>
<feature type="region of interest" description="Disordered" evidence="1">
    <location>
        <begin position="1"/>
        <end position="135"/>
    </location>
</feature>
<evidence type="ECO:0000313" key="4">
    <source>
        <dbReference type="Proteomes" id="UP000026962"/>
    </source>
</evidence>
<evidence type="ECO:0000313" key="3">
    <source>
        <dbReference type="EnsemblPlants" id="OPUNC04G08820.2"/>
    </source>
</evidence>
<organism evidence="3">
    <name type="scientific">Oryza punctata</name>
    <name type="common">Red rice</name>
    <dbReference type="NCBI Taxonomy" id="4537"/>
    <lineage>
        <taxon>Eukaryota</taxon>
        <taxon>Viridiplantae</taxon>
        <taxon>Streptophyta</taxon>
        <taxon>Embryophyta</taxon>
        <taxon>Tracheophyta</taxon>
        <taxon>Spermatophyta</taxon>
        <taxon>Magnoliopsida</taxon>
        <taxon>Liliopsida</taxon>
        <taxon>Poales</taxon>
        <taxon>Poaceae</taxon>
        <taxon>BOP clade</taxon>
        <taxon>Oryzoideae</taxon>
        <taxon>Oryzeae</taxon>
        <taxon>Oryzinae</taxon>
        <taxon>Oryza</taxon>
    </lineage>
</organism>
<proteinExistence type="predicted"/>
<evidence type="ECO:0000259" key="2">
    <source>
        <dbReference type="Pfam" id="PF15249"/>
    </source>
</evidence>
<dbReference type="Pfam" id="PF15249">
    <property type="entry name" value="GLTSCR1"/>
    <property type="match status" value="1"/>
</dbReference>
<protein>
    <recommendedName>
        <fullName evidence="2">GLTSCR protein conserved domain-containing protein</fullName>
    </recommendedName>
</protein>
<dbReference type="AlphaFoldDB" id="A0A0E0KPX3"/>
<reference evidence="3" key="1">
    <citation type="submission" date="2015-04" db="UniProtKB">
        <authorList>
            <consortium name="EnsemblPlants"/>
        </authorList>
    </citation>
    <scope>IDENTIFICATION</scope>
</reference>
<dbReference type="HOGENOM" id="CLU_070198_0_0_1"/>
<feature type="domain" description="GLTSCR protein conserved" evidence="2">
    <location>
        <begin position="143"/>
        <end position="214"/>
    </location>
</feature>
<dbReference type="EnsemblPlants" id="OPUNC04G08820.2">
    <property type="protein sequence ID" value="OPUNC04G08820.2"/>
    <property type="gene ID" value="OPUNC04G08820"/>
</dbReference>
<sequence>MAVGTRLAMQQQQQQQPPPTKTQQKQQGIGFGRAAAGVAPPPSPRVMPMSAGPRLAMQQQQQQQSTILAPPPTAQQKQKGIGFRAPPPSPRGMQVATGTRPARQRNRKQARERAAAEQKNQGFGAAETEARERAAAEKIAHEDAWKACNPDFATPFASVEDAISRLLSYEEYEEDQPLAKDKSSVQEWEEAKQFEKQVLIFNVAMENVRAAVQQQEASLQRQRTP</sequence>
<feature type="compositionally biased region" description="Low complexity" evidence="1">
    <location>
        <begin position="117"/>
        <end position="127"/>
    </location>
</feature>
<dbReference type="Gramene" id="OPUNC04G08820.2">
    <property type="protein sequence ID" value="OPUNC04G08820.2"/>
    <property type="gene ID" value="OPUNC04G08820"/>
</dbReference>
<dbReference type="Proteomes" id="UP000026962">
    <property type="component" value="Chromosome 4"/>
</dbReference>
<accession>A0A0E0KPX3</accession>
<feature type="compositionally biased region" description="Low complexity" evidence="1">
    <location>
        <begin position="10"/>
        <end position="27"/>
    </location>
</feature>